<evidence type="ECO:0000256" key="8">
    <source>
        <dbReference type="ARBA" id="ARBA00022989"/>
    </source>
</evidence>
<evidence type="ECO:0000256" key="7">
    <source>
        <dbReference type="ARBA" id="ARBA00022927"/>
    </source>
</evidence>
<protein>
    <recommendedName>
        <fullName evidence="3 12">Protein-export membrane protein SecG</fullName>
    </recommendedName>
</protein>
<dbReference type="EMBL" id="FTOA01000001">
    <property type="protein sequence ID" value="SIS39658.1"/>
    <property type="molecule type" value="Genomic_DNA"/>
</dbReference>
<evidence type="ECO:0000256" key="11">
    <source>
        <dbReference type="ARBA" id="ARBA00025182"/>
    </source>
</evidence>
<keyword evidence="5 12" id="KW-1003">Cell membrane</keyword>
<dbReference type="PRINTS" id="PR01651">
    <property type="entry name" value="SECGEXPORT"/>
</dbReference>
<evidence type="ECO:0000313" key="15">
    <source>
        <dbReference type="Proteomes" id="UP000185678"/>
    </source>
</evidence>
<accession>A0A1N7IRF1</accession>
<dbReference type="PANTHER" id="PTHR34182">
    <property type="entry name" value="PROTEIN-EXPORT MEMBRANE PROTEIN SECG"/>
    <property type="match status" value="1"/>
</dbReference>
<dbReference type="GO" id="GO:0065002">
    <property type="term" value="P:intracellular protein transmembrane transport"/>
    <property type="evidence" value="ECO:0007669"/>
    <property type="project" value="TreeGrafter"/>
</dbReference>
<dbReference type="InterPro" id="IPR004692">
    <property type="entry name" value="SecG"/>
</dbReference>
<keyword evidence="15" id="KW-1185">Reference proteome</keyword>
<evidence type="ECO:0000256" key="9">
    <source>
        <dbReference type="ARBA" id="ARBA00023010"/>
    </source>
</evidence>
<evidence type="ECO:0000256" key="2">
    <source>
        <dbReference type="ARBA" id="ARBA00008445"/>
    </source>
</evidence>
<evidence type="ECO:0000256" key="5">
    <source>
        <dbReference type="ARBA" id="ARBA00022475"/>
    </source>
</evidence>
<keyword evidence="7 12" id="KW-0653">Protein transport</keyword>
<comment type="caution">
    <text evidence="12">Lacks conserved residue(s) required for the propagation of feature annotation.</text>
</comment>
<dbReference type="NCBIfam" id="TIGR00810">
    <property type="entry name" value="secG"/>
    <property type="match status" value="1"/>
</dbReference>
<organism evidence="14 15">
    <name type="scientific">Insolitispirillum peregrinum</name>
    <dbReference type="NCBI Taxonomy" id="80876"/>
    <lineage>
        <taxon>Bacteria</taxon>
        <taxon>Pseudomonadati</taxon>
        <taxon>Pseudomonadota</taxon>
        <taxon>Alphaproteobacteria</taxon>
        <taxon>Rhodospirillales</taxon>
        <taxon>Novispirillaceae</taxon>
        <taxon>Insolitispirillum</taxon>
    </lineage>
</organism>
<feature type="region of interest" description="Disordered" evidence="13">
    <location>
        <begin position="89"/>
        <end position="114"/>
    </location>
</feature>
<gene>
    <name evidence="14" type="ORF">SAMN05421779_101521</name>
</gene>
<dbReference type="PANTHER" id="PTHR34182:SF1">
    <property type="entry name" value="PROTEIN-EXPORT MEMBRANE PROTEIN SECG"/>
    <property type="match status" value="1"/>
</dbReference>
<evidence type="ECO:0000256" key="12">
    <source>
        <dbReference type="RuleBase" id="RU365087"/>
    </source>
</evidence>
<comment type="function">
    <text evidence="11 12">Involved in protein export. Participates in an early event of protein translocation.</text>
</comment>
<keyword evidence="6 12" id="KW-0812">Transmembrane</keyword>
<dbReference type="GO" id="GO:0043952">
    <property type="term" value="P:protein transport by the Sec complex"/>
    <property type="evidence" value="ECO:0007669"/>
    <property type="project" value="TreeGrafter"/>
</dbReference>
<dbReference type="GO" id="GO:0009306">
    <property type="term" value="P:protein secretion"/>
    <property type="evidence" value="ECO:0007669"/>
    <property type="project" value="UniProtKB-UniRule"/>
</dbReference>
<evidence type="ECO:0000256" key="4">
    <source>
        <dbReference type="ARBA" id="ARBA00022448"/>
    </source>
</evidence>
<dbReference type="GO" id="GO:0015450">
    <property type="term" value="F:protein-transporting ATPase activity"/>
    <property type="evidence" value="ECO:0007669"/>
    <property type="project" value="UniProtKB-UniRule"/>
</dbReference>
<evidence type="ECO:0000256" key="10">
    <source>
        <dbReference type="ARBA" id="ARBA00023136"/>
    </source>
</evidence>
<evidence type="ECO:0000256" key="13">
    <source>
        <dbReference type="SAM" id="MobiDB-lite"/>
    </source>
</evidence>
<feature type="transmembrane region" description="Helical" evidence="12">
    <location>
        <begin position="51"/>
        <end position="71"/>
    </location>
</feature>
<sequence length="114" mass="10844">MITVVLVIHLLISLALVGTILLQRSEGGALGIGGGGGGLVSGRAAGNLLTRATAILATAFFVTSLVLAIMANQRSSAPSIVDGVAPAATAPAATGPAEPAAPAAPTGPAAPIAK</sequence>
<reference evidence="14 15" key="1">
    <citation type="submission" date="2017-01" db="EMBL/GenBank/DDBJ databases">
        <authorList>
            <person name="Mah S.A."/>
            <person name="Swanson W.J."/>
            <person name="Moy G.W."/>
            <person name="Vacquier V.D."/>
        </authorList>
    </citation>
    <scope>NUCLEOTIDE SEQUENCE [LARGE SCALE GENOMIC DNA]</scope>
    <source>
        <strain evidence="14 15">DSM 11589</strain>
    </source>
</reference>
<evidence type="ECO:0000256" key="3">
    <source>
        <dbReference type="ARBA" id="ARBA00017876"/>
    </source>
</evidence>
<keyword evidence="9 12" id="KW-0811">Translocation</keyword>
<evidence type="ECO:0000313" key="14">
    <source>
        <dbReference type="EMBL" id="SIS39658.1"/>
    </source>
</evidence>
<dbReference type="Proteomes" id="UP000185678">
    <property type="component" value="Unassembled WGS sequence"/>
</dbReference>
<comment type="similarity">
    <text evidence="2 12">Belongs to the SecG family.</text>
</comment>
<keyword evidence="4 12" id="KW-0813">Transport</keyword>
<proteinExistence type="inferred from homology"/>
<evidence type="ECO:0000256" key="1">
    <source>
        <dbReference type="ARBA" id="ARBA00004651"/>
    </source>
</evidence>
<evidence type="ECO:0000256" key="6">
    <source>
        <dbReference type="ARBA" id="ARBA00022692"/>
    </source>
</evidence>
<name>A0A1N7IRF1_9PROT</name>
<dbReference type="Pfam" id="PF03840">
    <property type="entry name" value="SecG"/>
    <property type="match status" value="1"/>
</dbReference>
<keyword evidence="10 12" id="KW-0472">Membrane</keyword>
<dbReference type="RefSeq" id="WP_076398582.1">
    <property type="nucleotide sequence ID" value="NZ_FTOA01000001.1"/>
</dbReference>
<dbReference type="AlphaFoldDB" id="A0A1N7IRF1"/>
<keyword evidence="8 12" id="KW-1133">Transmembrane helix</keyword>
<dbReference type="STRING" id="80876.SAMN05421779_101521"/>
<dbReference type="GO" id="GO:0005886">
    <property type="term" value="C:plasma membrane"/>
    <property type="evidence" value="ECO:0007669"/>
    <property type="project" value="UniProtKB-SubCell"/>
</dbReference>
<comment type="subcellular location">
    <subcellularLocation>
        <location evidence="1 12">Cell membrane</location>
        <topology evidence="1 12">Multi-pass membrane protein</topology>
    </subcellularLocation>
</comment>